<dbReference type="Pfam" id="PF00012">
    <property type="entry name" value="HSP70"/>
    <property type="match status" value="1"/>
</dbReference>
<evidence type="ECO:0000256" key="1">
    <source>
        <dbReference type="ARBA" id="ARBA00007381"/>
    </source>
</evidence>
<dbReference type="Gene3D" id="3.90.640.10">
    <property type="entry name" value="Actin, Chain A, domain 4"/>
    <property type="match status" value="2"/>
</dbReference>
<evidence type="ECO:0000256" key="3">
    <source>
        <dbReference type="ARBA" id="ARBA00022840"/>
    </source>
</evidence>
<dbReference type="GO" id="GO:0005524">
    <property type="term" value="F:ATP binding"/>
    <property type="evidence" value="ECO:0007669"/>
    <property type="project" value="UniProtKB-KW"/>
</dbReference>
<reference evidence="7" key="1">
    <citation type="submission" date="2025-08" db="UniProtKB">
        <authorList>
            <consortium name="RefSeq"/>
        </authorList>
    </citation>
    <scope>IDENTIFICATION</scope>
</reference>
<dbReference type="SUPFAM" id="SSF53067">
    <property type="entry name" value="Actin-like ATPase domain"/>
    <property type="match status" value="2"/>
</dbReference>
<dbReference type="GO" id="GO:0034663">
    <property type="term" value="C:endoplasmic reticulum chaperone complex"/>
    <property type="evidence" value="ECO:0007669"/>
    <property type="project" value="TreeGrafter"/>
</dbReference>
<keyword evidence="4" id="KW-0143">Chaperone</keyword>
<dbReference type="PANTHER" id="PTHR45639:SF3">
    <property type="entry name" value="HYPOXIA UP-REGULATED PROTEIN 1"/>
    <property type="match status" value="1"/>
</dbReference>
<dbReference type="KEGG" id="dci:108252782"/>
<dbReference type="Proteomes" id="UP000079169">
    <property type="component" value="Unplaced"/>
</dbReference>
<keyword evidence="6" id="KW-1185">Reference proteome</keyword>
<gene>
    <name evidence="7" type="primary">LOC108252782</name>
</gene>
<sequence>MHVLSTLQSSNVFVESLYDGLDFHHNVSRARFESLIGGLLTSFVQPCMHVLSTLQSSNVFVESLYDGLDFHHNVSRARFESLIGGLLTSFVQPIEDVLSRSNITHDQINKV</sequence>
<keyword evidence="3" id="KW-0067">ATP-binding</keyword>
<dbReference type="AlphaFoldDB" id="A0A3Q0IZQ5"/>
<dbReference type="GeneID" id="108252782"/>
<dbReference type="InterPro" id="IPR043129">
    <property type="entry name" value="ATPase_NBD"/>
</dbReference>
<evidence type="ECO:0000256" key="4">
    <source>
        <dbReference type="ARBA" id="ARBA00023186"/>
    </source>
</evidence>
<evidence type="ECO:0000313" key="6">
    <source>
        <dbReference type="Proteomes" id="UP000079169"/>
    </source>
</evidence>
<keyword evidence="2" id="KW-0547">Nucleotide-binding</keyword>
<proteinExistence type="inferred from homology"/>
<dbReference type="Gene3D" id="3.30.420.40">
    <property type="match status" value="1"/>
</dbReference>
<organism evidence="6 7">
    <name type="scientific">Diaphorina citri</name>
    <name type="common">Asian citrus psyllid</name>
    <dbReference type="NCBI Taxonomy" id="121845"/>
    <lineage>
        <taxon>Eukaryota</taxon>
        <taxon>Metazoa</taxon>
        <taxon>Ecdysozoa</taxon>
        <taxon>Arthropoda</taxon>
        <taxon>Hexapoda</taxon>
        <taxon>Insecta</taxon>
        <taxon>Pterygota</taxon>
        <taxon>Neoptera</taxon>
        <taxon>Paraneoptera</taxon>
        <taxon>Hemiptera</taxon>
        <taxon>Sternorrhyncha</taxon>
        <taxon>Psylloidea</taxon>
        <taxon>Psyllidae</taxon>
        <taxon>Diaphorininae</taxon>
        <taxon>Diaphorina</taxon>
    </lineage>
</organism>
<evidence type="ECO:0000256" key="2">
    <source>
        <dbReference type="ARBA" id="ARBA00022741"/>
    </source>
</evidence>
<protein>
    <recommendedName>
        <fullName evidence="5">Hypoxia up-regulated protein 1</fullName>
    </recommendedName>
</protein>
<dbReference type="PaxDb" id="121845-A0A3Q0IZQ5"/>
<comment type="similarity">
    <text evidence="1">Belongs to the heat shock protein 70 family.</text>
</comment>
<accession>A0A3Q0IZQ5</accession>
<dbReference type="GO" id="GO:0140662">
    <property type="term" value="F:ATP-dependent protein folding chaperone"/>
    <property type="evidence" value="ECO:0007669"/>
    <property type="project" value="InterPro"/>
</dbReference>
<evidence type="ECO:0000313" key="7">
    <source>
        <dbReference type="RefSeq" id="XP_026681689.1"/>
    </source>
</evidence>
<evidence type="ECO:0000256" key="5">
    <source>
        <dbReference type="ARBA" id="ARBA00040503"/>
    </source>
</evidence>
<dbReference type="GO" id="GO:0030968">
    <property type="term" value="P:endoplasmic reticulum unfolded protein response"/>
    <property type="evidence" value="ECO:0007669"/>
    <property type="project" value="TreeGrafter"/>
</dbReference>
<name>A0A3Q0IZQ5_DIACI</name>
<dbReference type="PANTHER" id="PTHR45639">
    <property type="entry name" value="HSC70CB, ISOFORM G-RELATED"/>
    <property type="match status" value="1"/>
</dbReference>
<dbReference type="InterPro" id="IPR013126">
    <property type="entry name" value="Hsp_70_fam"/>
</dbReference>
<dbReference type="STRING" id="121845.A0A3Q0IZQ5"/>
<dbReference type="RefSeq" id="XP_026681689.1">
    <property type="nucleotide sequence ID" value="XM_026825888.1"/>
</dbReference>